<reference evidence="5 6" key="1">
    <citation type="submission" date="2017-09" db="EMBL/GenBank/DDBJ databases">
        <title>Depth-based differentiation of microbial function through sediment-hosted aquifers and enrichment of novel symbionts in the deep terrestrial subsurface.</title>
        <authorList>
            <person name="Probst A.J."/>
            <person name="Ladd B."/>
            <person name="Jarett J.K."/>
            <person name="Geller-Mcgrath D.E."/>
            <person name="Sieber C.M."/>
            <person name="Emerson J.B."/>
            <person name="Anantharaman K."/>
            <person name="Thomas B.C."/>
            <person name="Malmstrom R."/>
            <person name="Stieglmeier M."/>
            <person name="Klingl A."/>
            <person name="Woyke T."/>
            <person name="Ryan C.M."/>
            <person name="Banfield J.F."/>
        </authorList>
    </citation>
    <scope>NUCLEOTIDE SEQUENCE [LARGE SCALE GENOMIC DNA]</scope>
    <source>
        <strain evidence="5">CG23_combo_of_CG06-09_8_20_14_all_40_14</strain>
    </source>
</reference>
<evidence type="ECO:0000256" key="1">
    <source>
        <dbReference type="ARBA" id="ARBA00007261"/>
    </source>
</evidence>
<proteinExistence type="inferred from homology"/>
<accession>A0A2G9XDY5</accession>
<dbReference type="InterPro" id="IPR007863">
    <property type="entry name" value="Peptidase_M16_C"/>
</dbReference>
<dbReference type="SUPFAM" id="SSF63411">
    <property type="entry name" value="LuxS/MPP-like metallohydrolase"/>
    <property type="match status" value="2"/>
</dbReference>
<dbReference type="Proteomes" id="UP000231388">
    <property type="component" value="Unassembled WGS sequence"/>
</dbReference>
<comment type="caution">
    <text evidence="5">The sequence shown here is derived from an EMBL/GenBank/DDBJ whole genome shotgun (WGS) entry which is preliminary data.</text>
</comment>
<evidence type="ECO:0000256" key="2">
    <source>
        <dbReference type="RuleBase" id="RU004447"/>
    </source>
</evidence>
<dbReference type="EMBL" id="PCQY01000014">
    <property type="protein sequence ID" value="PIP04703.1"/>
    <property type="molecule type" value="Genomic_DNA"/>
</dbReference>
<name>A0A2G9XDY5_UNCKA</name>
<feature type="domain" description="Peptidase M16 N-terminal" evidence="3">
    <location>
        <begin position="23"/>
        <end position="160"/>
    </location>
</feature>
<dbReference type="AlphaFoldDB" id="A0A2G9XDY5"/>
<evidence type="ECO:0000259" key="3">
    <source>
        <dbReference type="Pfam" id="PF00675"/>
    </source>
</evidence>
<dbReference type="InterPro" id="IPR001431">
    <property type="entry name" value="Pept_M16_Zn_BS"/>
</dbReference>
<organism evidence="5 6">
    <name type="scientific">candidate division WWE3 bacterium CG23_combo_of_CG06-09_8_20_14_all_40_14</name>
    <dbReference type="NCBI Taxonomy" id="1975095"/>
    <lineage>
        <taxon>Bacteria</taxon>
        <taxon>Katanobacteria</taxon>
    </lineage>
</organism>
<dbReference type="PANTHER" id="PTHR11851">
    <property type="entry name" value="METALLOPROTEASE"/>
    <property type="match status" value="1"/>
</dbReference>
<dbReference type="GO" id="GO:0006508">
    <property type="term" value="P:proteolysis"/>
    <property type="evidence" value="ECO:0007669"/>
    <property type="project" value="InterPro"/>
</dbReference>
<dbReference type="GO" id="GO:0046872">
    <property type="term" value="F:metal ion binding"/>
    <property type="evidence" value="ECO:0007669"/>
    <property type="project" value="InterPro"/>
</dbReference>
<comment type="similarity">
    <text evidence="1 2">Belongs to the peptidase M16 family.</text>
</comment>
<dbReference type="PANTHER" id="PTHR11851:SF49">
    <property type="entry name" value="MITOCHONDRIAL-PROCESSING PEPTIDASE SUBUNIT ALPHA"/>
    <property type="match status" value="1"/>
</dbReference>
<evidence type="ECO:0008006" key="7">
    <source>
        <dbReference type="Google" id="ProtNLM"/>
    </source>
</evidence>
<gene>
    <name evidence="5" type="ORF">COX53_01055</name>
</gene>
<feature type="domain" description="Peptidase M16 C-terminal" evidence="4">
    <location>
        <begin position="169"/>
        <end position="343"/>
    </location>
</feature>
<dbReference type="InterPro" id="IPR011765">
    <property type="entry name" value="Pept_M16_N"/>
</dbReference>
<dbReference type="GO" id="GO:0004222">
    <property type="term" value="F:metalloendopeptidase activity"/>
    <property type="evidence" value="ECO:0007669"/>
    <property type="project" value="InterPro"/>
</dbReference>
<dbReference type="Pfam" id="PF05193">
    <property type="entry name" value="Peptidase_M16_C"/>
    <property type="match status" value="1"/>
</dbReference>
<dbReference type="Pfam" id="PF00675">
    <property type="entry name" value="Peptidase_M16"/>
    <property type="match status" value="1"/>
</dbReference>
<dbReference type="InterPro" id="IPR011249">
    <property type="entry name" value="Metalloenz_LuxS/M16"/>
</dbReference>
<protein>
    <recommendedName>
        <fullName evidence="7">Peptidase M16</fullName>
    </recommendedName>
</protein>
<dbReference type="Gene3D" id="3.30.830.10">
    <property type="entry name" value="Metalloenzyme, LuxS/M16 peptidase-like"/>
    <property type="match status" value="2"/>
</dbReference>
<evidence type="ECO:0000313" key="6">
    <source>
        <dbReference type="Proteomes" id="UP000231388"/>
    </source>
</evidence>
<evidence type="ECO:0000313" key="5">
    <source>
        <dbReference type="EMBL" id="PIP04703.1"/>
    </source>
</evidence>
<sequence length="418" mass="48044">MNSSDISQTTLPNNLKILCIPFPNTESVYVTLIGKVGRRAELENEVGAAHLVEHLFFDGTSKRPSPLAVNEYLERYGGQHNGVTNQETVRYYVKILSEYSEVAFEYLSDIFFNSKLENLEKEKQVIKQEAATKRDDPVTNLARLRSNQLYPKQAIGRTIFEEEENLSNMNKEILKNYIARTYVTENFVLVACGKIHKEEILLLAEKYFSQFKVGNKISYTPAKIEKSQKIDLYPKNLSQTKVSICFRGFPELTNKEIQAQILSIFLGRGFSSRLVDRIRNELHLAYFIRSSHHSFSDTGFFAIDTHVRENDLQLAVSEIFKEIRKVVSGDLKKEELEKAKNMLLSSYLFGLEELEAYSQYFGIQVLFDKEIKGIDYIKKEINGTTLSDIIDTAKYIFTDKPKIVALTKNLKELYIEKG</sequence>
<evidence type="ECO:0000259" key="4">
    <source>
        <dbReference type="Pfam" id="PF05193"/>
    </source>
</evidence>
<dbReference type="InterPro" id="IPR050361">
    <property type="entry name" value="MPP/UQCRC_Complex"/>
</dbReference>
<dbReference type="PROSITE" id="PS00143">
    <property type="entry name" value="INSULINASE"/>
    <property type="match status" value="1"/>
</dbReference>